<dbReference type="InterPro" id="IPR036397">
    <property type="entry name" value="RNaseH_sf"/>
</dbReference>
<proteinExistence type="predicted"/>
<protein>
    <recommendedName>
        <fullName evidence="1">RNase H type-1 domain-containing protein</fullName>
    </recommendedName>
</protein>
<dbReference type="InterPro" id="IPR044730">
    <property type="entry name" value="RNase_H-like_dom_plant"/>
</dbReference>
<comment type="caution">
    <text evidence="2">The sequence shown here is derived from an EMBL/GenBank/DDBJ whole genome shotgun (WGS) entry which is preliminary data.</text>
</comment>
<dbReference type="PANTHER" id="PTHR47723">
    <property type="entry name" value="OS05G0353850 PROTEIN"/>
    <property type="match status" value="1"/>
</dbReference>
<accession>A0AA39SPU5</accession>
<dbReference type="GO" id="GO:0003676">
    <property type="term" value="F:nucleic acid binding"/>
    <property type="evidence" value="ECO:0007669"/>
    <property type="project" value="InterPro"/>
</dbReference>
<reference evidence="2" key="1">
    <citation type="journal article" date="2022" name="Plant J.">
        <title>Strategies of tolerance reflected in two North American maple genomes.</title>
        <authorList>
            <person name="McEvoy S.L."/>
            <person name="Sezen U.U."/>
            <person name="Trouern-Trend A."/>
            <person name="McMahon S.M."/>
            <person name="Schaberg P.G."/>
            <person name="Yang J."/>
            <person name="Wegrzyn J.L."/>
            <person name="Swenson N.G."/>
        </authorList>
    </citation>
    <scope>NUCLEOTIDE SEQUENCE</scope>
    <source>
        <strain evidence="2">NS2018</strain>
    </source>
</reference>
<dbReference type="PANTHER" id="PTHR47723:SF21">
    <property type="entry name" value="POLYNUCLEOTIDYL TRANSFERASE, RIBONUCLEASE H-LIKE SUPERFAMILY PROTEIN"/>
    <property type="match status" value="1"/>
</dbReference>
<feature type="domain" description="RNase H type-1" evidence="1">
    <location>
        <begin position="1"/>
        <end position="78"/>
    </location>
</feature>
<dbReference type="CDD" id="cd06222">
    <property type="entry name" value="RNase_H_like"/>
    <property type="match status" value="1"/>
</dbReference>
<sequence>MAILRGLRLAAETGLTPAILESDALSVVNKIGLEMVNGAEIGVVINDIYEVLRRSKVSTINFVPRLANSVAHSLAKLALASEGESMWLEDCPLSMKSLFLGDCPYSM</sequence>
<dbReference type="InterPro" id="IPR053151">
    <property type="entry name" value="RNase_H-like"/>
</dbReference>
<evidence type="ECO:0000313" key="3">
    <source>
        <dbReference type="Proteomes" id="UP001168877"/>
    </source>
</evidence>
<reference evidence="2" key="2">
    <citation type="submission" date="2023-06" db="EMBL/GenBank/DDBJ databases">
        <authorList>
            <person name="Swenson N.G."/>
            <person name="Wegrzyn J.L."/>
            <person name="Mcevoy S.L."/>
        </authorList>
    </citation>
    <scope>NUCLEOTIDE SEQUENCE</scope>
    <source>
        <strain evidence="2">NS2018</strain>
        <tissue evidence="2">Leaf</tissue>
    </source>
</reference>
<evidence type="ECO:0000259" key="1">
    <source>
        <dbReference type="Pfam" id="PF13456"/>
    </source>
</evidence>
<evidence type="ECO:0000313" key="2">
    <source>
        <dbReference type="EMBL" id="KAK0592574.1"/>
    </source>
</evidence>
<organism evidence="2 3">
    <name type="scientific">Acer saccharum</name>
    <name type="common">Sugar maple</name>
    <dbReference type="NCBI Taxonomy" id="4024"/>
    <lineage>
        <taxon>Eukaryota</taxon>
        <taxon>Viridiplantae</taxon>
        <taxon>Streptophyta</taxon>
        <taxon>Embryophyta</taxon>
        <taxon>Tracheophyta</taxon>
        <taxon>Spermatophyta</taxon>
        <taxon>Magnoliopsida</taxon>
        <taxon>eudicotyledons</taxon>
        <taxon>Gunneridae</taxon>
        <taxon>Pentapetalae</taxon>
        <taxon>rosids</taxon>
        <taxon>malvids</taxon>
        <taxon>Sapindales</taxon>
        <taxon>Sapindaceae</taxon>
        <taxon>Hippocastanoideae</taxon>
        <taxon>Acereae</taxon>
        <taxon>Acer</taxon>
    </lineage>
</organism>
<dbReference type="EMBL" id="JAUESC010000380">
    <property type="protein sequence ID" value="KAK0592574.1"/>
    <property type="molecule type" value="Genomic_DNA"/>
</dbReference>
<dbReference type="Gene3D" id="3.30.420.10">
    <property type="entry name" value="Ribonuclease H-like superfamily/Ribonuclease H"/>
    <property type="match status" value="1"/>
</dbReference>
<dbReference type="Proteomes" id="UP001168877">
    <property type="component" value="Unassembled WGS sequence"/>
</dbReference>
<name>A0AA39SPU5_ACESA</name>
<dbReference type="Pfam" id="PF13456">
    <property type="entry name" value="RVT_3"/>
    <property type="match status" value="1"/>
</dbReference>
<dbReference type="AlphaFoldDB" id="A0AA39SPU5"/>
<dbReference type="GO" id="GO:0004523">
    <property type="term" value="F:RNA-DNA hybrid ribonuclease activity"/>
    <property type="evidence" value="ECO:0007669"/>
    <property type="project" value="InterPro"/>
</dbReference>
<keyword evidence="3" id="KW-1185">Reference proteome</keyword>
<gene>
    <name evidence="2" type="ORF">LWI29_021554</name>
</gene>
<dbReference type="InterPro" id="IPR002156">
    <property type="entry name" value="RNaseH_domain"/>
</dbReference>